<organism evidence="3 4">
    <name type="scientific">Gomphillus americanus</name>
    <dbReference type="NCBI Taxonomy" id="1940652"/>
    <lineage>
        <taxon>Eukaryota</taxon>
        <taxon>Fungi</taxon>
        <taxon>Dikarya</taxon>
        <taxon>Ascomycota</taxon>
        <taxon>Pezizomycotina</taxon>
        <taxon>Lecanoromycetes</taxon>
        <taxon>OSLEUM clade</taxon>
        <taxon>Ostropomycetidae</taxon>
        <taxon>Ostropales</taxon>
        <taxon>Graphidaceae</taxon>
        <taxon>Gomphilloideae</taxon>
        <taxon>Gomphillus</taxon>
    </lineage>
</organism>
<dbReference type="InterPro" id="IPR001012">
    <property type="entry name" value="UBX_dom"/>
</dbReference>
<dbReference type="Pfam" id="PF23187">
    <property type="entry name" value="UBX7_N"/>
    <property type="match status" value="1"/>
</dbReference>
<dbReference type="Pfam" id="PF00789">
    <property type="entry name" value="UBX"/>
    <property type="match status" value="1"/>
</dbReference>
<feature type="domain" description="UBX" evidence="2">
    <location>
        <begin position="244"/>
        <end position="326"/>
    </location>
</feature>
<dbReference type="PROSITE" id="PS50033">
    <property type="entry name" value="UBX"/>
    <property type="match status" value="1"/>
</dbReference>
<dbReference type="EMBL" id="CAJPDQ010000041">
    <property type="protein sequence ID" value="CAF9931880.1"/>
    <property type="molecule type" value="Genomic_DNA"/>
</dbReference>
<gene>
    <name evidence="3" type="ORF">GOMPHAMPRED_006438</name>
</gene>
<dbReference type="InterPro" id="IPR029071">
    <property type="entry name" value="Ubiquitin-like_domsf"/>
</dbReference>
<dbReference type="PANTHER" id="PTHR46424:SF1">
    <property type="entry name" value="UBX DOMAIN-CONTAINING PROTEIN 4"/>
    <property type="match status" value="1"/>
</dbReference>
<feature type="compositionally biased region" description="Basic and acidic residues" evidence="1">
    <location>
        <begin position="176"/>
        <end position="231"/>
    </location>
</feature>
<evidence type="ECO:0000256" key="1">
    <source>
        <dbReference type="SAM" id="MobiDB-lite"/>
    </source>
</evidence>
<dbReference type="SMART" id="SM00166">
    <property type="entry name" value="UBX"/>
    <property type="match status" value="1"/>
</dbReference>
<feature type="compositionally biased region" description="Low complexity" evidence="1">
    <location>
        <begin position="152"/>
        <end position="173"/>
    </location>
</feature>
<evidence type="ECO:0000313" key="3">
    <source>
        <dbReference type="EMBL" id="CAF9931880.1"/>
    </source>
</evidence>
<feature type="region of interest" description="Disordered" evidence="1">
    <location>
        <begin position="404"/>
        <end position="435"/>
    </location>
</feature>
<sequence>MFFEGSLQDGIAKALQEQKLVACFVTDDMDESLRWEAWLKNDNQLRQMTNATAVLLRLVSGSQEAGYLAAFCSLDSTPALIVIRNGIPTAHLRAGLEESNFKDALIDALEGEGPNDNTPSSNASSPTIALSGTIEQALDSSNSAPALRPAHSLPSQSATTPTSPSNSASIPTPVVSREEAEKAKRAAQIKKEQSDASSERKRILAEIENDKKERQARELQRKNLRAEKDQQNQELKPAPNAARKTTKECALRVRTFDGATISSTFPSDQTLHKHVRSWIDETVEDLKEPYEFKWLLTPMPNQRISAADEEETLSSLGLTPNATLVMVPMKGYSTAYSENYPGVIGSTVSLGHGIVSTGYGVVSGGLTMASNLVGSLLGRAESNNQTENLQSTATASSSIRVKTLADQRRDQDDQQLYNGNQLNFERRKEDSDEND</sequence>
<evidence type="ECO:0000259" key="2">
    <source>
        <dbReference type="PROSITE" id="PS50033"/>
    </source>
</evidence>
<dbReference type="Proteomes" id="UP000664169">
    <property type="component" value="Unassembled WGS sequence"/>
</dbReference>
<dbReference type="GO" id="GO:0036503">
    <property type="term" value="P:ERAD pathway"/>
    <property type="evidence" value="ECO:0007669"/>
    <property type="project" value="TreeGrafter"/>
</dbReference>
<feature type="region of interest" description="Disordered" evidence="1">
    <location>
        <begin position="137"/>
        <end position="247"/>
    </location>
</feature>
<proteinExistence type="predicted"/>
<name>A0A8H3IX23_9LECA</name>
<dbReference type="PANTHER" id="PTHR46424">
    <property type="entry name" value="UBX DOMAIN-CONTAINING PROTEIN 4"/>
    <property type="match status" value="1"/>
</dbReference>
<dbReference type="Gene3D" id="3.10.20.90">
    <property type="entry name" value="Phosphatidylinositol 3-kinase Catalytic Subunit, Chain A, domain 1"/>
    <property type="match status" value="1"/>
</dbReference>
<feature type="compositionally biased region" description="Basic and acidic residues" evidence="1">
    <location>
        <begin position="424"/>
        <end position="435"/>
    </location>
</feature>
<reference evidence="3" key="1">
    <citation type="submission" date="2021-03" db="EMBL/GenBank/DDBJ databases">
        <authorList>
            <person name="Tagirdzhanova G."/>
        </authorList>
    </citation>
    <scope>NUCLEOTIDE SEQUENCE</scope>
</reference>
<dbReference type="GO" id="GO:0005783">
    <property type="term" value="C:endoplasmic reticulum"/>
    <property type="evidence" value="ECO:0007669"/>
    <property type="project" value="TreeGrafter"/>
</dbReference>
<accession>A0A8H3IX23</accession>
<protein>
    <recommendedName>
        <fullName evidence="2">UBX domain-containing protein</fullName>
    </recommendedName>
</protein>
<comment type="caution">
    <text evidence="3">The sequence shown here is derived from an EMBL/GenBank/DDBJ whole genome shotgun (WGS) entry which is preliminary data.</text>
</comment>
<keyword evidence="4" id="KW-1185">Reference proteome</keyword>
<dbReference type="CDD" id="cd01767">
    <property type="entry name" value="UBX"/>
    <property type="match status" value="1"/>
</dbReference>
<dbReference type="AlphaFoldDB" id="A0A8H3IX23"/>
<dbReference type="SUPFAM" id="SSF54236">
    <property type="entry name" value="Ubiquitin-like"/>
    <property type="match status" value="1"/>
</dbReference>
<evidence type="ECO:0000313" key="4">
    <source>
        <dbReference type="Proteomes" id="UP000664169"/>
    </source>
</evidence>
<dbReference type="OrthoDB" id="2445133at2759"/>